<comment type="pathway">
    <text evidence="2">Glycan metabolism; osmoregulated periplasmic glucan (OPG) biosynthesis.</text>
</comment>
<dbReference type="InterPro" id="IPR014718">
    <property type="entry name" value="GH-type_carb-bd"/>
</dbReference>
<dbReference type="Gene3D" id="2.70.98.10">
    <property type="match status" value="1"/>
</dbReference>
<reference evidence="7 8" key="1">
    <citation type="submission" date="2019-07" db="EMBL/GenBank/DDBJ databases">
        <title>Whole genome shotgun sequence of Methylobacterium haplocladii NBRC 107714.</title>
        <authorList>
            <person name="Hosoyama A."/>
            <person name="Uohara A."/>
            <person name="Ohji S."/>
            <person name="Ichikawa N."/>
        </authorList>
    </citation>
    <scope>NUCLEOTIDE SEQUENCE [LARGE SCALE GENOMIC DNA]</scope>
    <source>
        <strain evidence="7 8">NBRC 107714</strain>
    </source>
</reference>
<feature type="domain" description="Glucan biosynthesis periplasmic MdoG C-terminal" evidence="6">
    <location>
        <begin position="75"/>
        <end position="561"/>
    </location>
</feature>
<dbReference type="InterPro" id="IPR006311">
    <property type="entry name" value="TAT_signal"/>
</dbReference>
<dbReference type="PROSITE" id="PS51318">
    <property type="entry name" value="TAT"/>
    <property type="match status" value="1"/>
</dbReference>
<dbReference type="OrthoDB" id="9777817at2"/>
<keyword evidence="8" id="KW-1185">Reference proteome</keyword>
<protein>
    <submittedName>
        <fullName evidence="7">Glucans biosynthesis protein G</fullName>
    </submittedName>
</protein>
<dbReference type="GO" id="GO:0003824">
    <property type="term" value="F:catalytic activity"/>
    <property type="evidence" value="ECO:0007669"/>
    <property type="project" value="InterPro"/>
</dbReference>
<name>A0A512IVH4_9HYPH</name>
<dbReference type="InterPro" id="IPR007444">
    <property type="entry name" value="Glucan_biosyn_MdoG_C"/>
</dbReference>
<evidence type="ECO:0000256" key="2">
    <source>
        <dbReference type="ARBA" id="ARBA00005001"/>
    </source>
</evidence>
<dbReference type="SUPFAM" id="SSF74650">
    <property type="entry name" value="Galactose mutarotase-like"/>
    <property type="match status" value="1"/>
</dbReference>
<dbReference type="RefSeq" id="WP_147082265.1">
    <property type="nucleotide sequence ID" value="NZ_BJZT01000048.1"/>
</dbReference>
<evidence type="ECO:0000259" key="6">
    <source>
        <dbReference type="Pfam" id="PF04349"/>
    </source>
</evidence>
<comment type="caution">
    <text evidence="7">The sequence shown here is derived from an EMBL/GenBank/DDBJ whole genome shotgun (WGS) entry which is preliminary data.</text>
</comment>
<dbReference type="InterPro" id="IPR013783">
    <property type="entry name" value="Ig-like_fold"/>
</dbReference>
<comment type="similarity">
    <text evidence="3">Belongs to the OpgD/OpgG family.</text>
</comment>
<dbReference type="InterPro" id="IPR014438">
    <property type="entry name" value="Glucan_biosyn_MdoG/MdoD"/>
</dbReference>
<evidence type="ECO:0000256" key="3">
    <source>
        <dbReference type="ARBA" id="ARBA00009284"/>
    </source>
</evidence>
<dbReference type="GO" id="GO:0030246">
    <property type="term" value="F:carbohydrate binding"/>
    <property type="evidence" value="ECO:0007669"/>
    <property type="project" value="InterPro"/>
</dbReference>
<dbReference type="AlphaFoldDB" id="A0A512IVH4"/>
<evidence type="ECO:0000256" key="1">
    <source>
        <dbReference type="ARBA" id="ARBA00004418"/>
    </source>
</evidence>
<dbReference type="PIRSF" id="PIRSF006281">
    <property type="entry name" value="MdoG"/>
    <property type="match status" value="1"/>
</dbReference>
<dbReference type="GO" id="GO:0030288">
    <property type="term" value="C:outer membrane-bounded periplasmic space"/>
    <property type="evidence" value="ECO:0007669"/>
    <property type="project" value="TreeGrafter"/>
</dbReference>
<evidence type="ECO:0000313" key="8">
    <source>
        <dbReference type="Proteomes" id="UP000321258"/>
    </source>
</evidence>
<organism evidence="7 8">
    <name type="scientific">Methylobacterium haplocladii</name>
    <dbReference type="NCBI Taxonomy" id="1176176"/>
    <lineage>
        <taxon>Bacteria</taxon>
        <taxon>Pseudomonadati</taxon>
        <taxon>Pseudomonadota</taxon>
        <taxon>Alphaproteobacteria</taxon>
        <taxon>Hyphomicrobiales</taxon>
        <taxon>Methylobacteriaceae</taxon>
        <taxon>Methylobacterium</taxon>
    </lineage>
</organism>
<comment type="subcellular location">
    <subcellularLocation>
        <location evidence="1">Periplasm</location>
    </subcellularLocation>
</comment>
<dbReference type="InterPro" id="IPR014756">
    <property type="entry name" value="Ig_E-set"/>
</dbReference>
<dbReference type="EMBL" id="BJZT01000048">
    <property type="protein sequence ID" value="GEP01710.1"/>
    <property type="molecule type" value="Genomic_DNA"/>
</dbReference>
<proteinExistence type="inferred from homology"/>
<dbReference type="SUPFAM" id="SSF81296">
    <property type="entry name" value="E set domains"/>
    <property type="match status" value="1"/>
</dbReference>
<evidence type="ECO:0000256" key="5">
    <source>
        <dbReference type="SAM" id="MobiDB-lite"/>
    </source>
</evidence>
<dbReference type="PANTHER" id="PTHR30504">
    <property type="entry name" value="GLUCANS BIOSYNTHESIS PROTEIN"/>
    <property type="match status" value="1"/>
</dbReference>
<sequence>MTHSTTGNPEHAPFGLSGGDPSRASEGARGAADAVSHSRRDLLCAAAGAFAGAVLGIDAVLAQTAPALPGAGTPFTATTVPDLARALARQPYVAPRTDDLPDILKNLSREQYAAIRTAPGAAIWGDAGLDFAVEPLHRGSVYADRVSLFLVEDGTVRPVPYARDRFTADGLALPDPGQGDPGFSGFRLRARFAGADLSDFAVFQGVSFFRLIARGQGFGLTARALMLRPADSRGEDFSRWRAFFIERPGKDGAPLVLHALLDAESCSAALRMTLKPGDASVVEVEGTLFTRTAIDHLGLGGAQSSYLFGPNGRRGLDDARAAAHASGGLQIRNGGGEAIWRPVNNPQNLQISSFLDDGPKGFGLMQRARDYTAFQDDVQHWEWRPSLWIEPMPPTEGDADKALWGPGAVTLLEIPSDSEVNENVIAYWRPRAAIPEKSEAGFRYRQTWCWQPPEPAPDQPALASVSTSRSGRGSSAARRLFLVDFTGDILFAGPDGTVPELRTVLIANPGTITRQVLYPYPERRTVRVAFELDSGGQPASELRLALKAGERQVSETWLYRWTG</sequence>
<accession>A0A512IVH4</accession>
<gene>
    <name evidence="7" type="primary">opgG_3</name>
    <name evidence="7" type="ORF">MHA02_40970</name>
</gene>
<dbReference type="Pfam" id="PF04349">
    <property type="entry name" value="MdoG"/>
    <property type="match status" value="1"/>
</dbReference>
<dbReference type="GO" id="GO:0051274">
    <property type="term" value="P:beta-glucan biosynthetic process"/>
    <property type="evidence" value="ECO:0007669"/>
    <property type="project" value="TreeGrafter"/>
</dbReference>
<dbReference type="Gene3D" id="2.60.40.10">
    <property type="entry name" value="Immunoglobulins"/>
    <property type="match status" value="1"/>
</dbReference>
<evidence type="ECO:0000313" key="7">
    <source>
        <dbReference type="EMBL" id="GEP01710.1"/>
    </source>
</evidence>
<dbReference type="PANTHER" id="PTHR30504:SF2">
    <property type="entry name" value="GLUCANS BIOSYNTHESIS PROTEIN G"/>
    <property type="match status" value="1"/>
</dbReference>
<dbReference type="InterPro" id="IPR011013">
    <property type="entry name" value="Gal_mutarotase_sf_dom"/>
</dbReference>
<dbReference type="UniPathway" id="UPA00637"/>
<feature type="region of interest" description="Disordered" evidence="5">
    <location>
        <begin position="1"/>
        <end position="32"/>
    </location>
</feature>
<dbReference type="Proteomes" id="UP000321258">
    <property type="component" value="Unassembled WGS sequence"/>
</dbReference>
<evidence type="ECO:0000256" key="4">
    <source>
        <dbReference type="ARBA" id="ARBA00022764"/>
    </source>
</evidence>
<keyword evidence="4" id="KW-0574">Periplasm</keyword>